<dbReference type="VEuPathDB" id="FungiDB:PHYBLDRAFT_172628"/>
<proteinExistence type="predicted"/>
<evidence type="ECO:0008006" key="3">
    <source>
        <dbReference type="Google" id="ProtNLM"/>
    </source>
</evidence>
<reference evidence="2" key="1">
    <citation type="submission" date="2015-06" db="EMBL/GenBank/DDBJ databases">
        <title>Expansion of signal transduction pathways in fungi by whole-genome duplication.</title>
        <authorList>
            <consortium name="DOE Joint Genome Institute"/>
            <person name="Corrochano L.M."/>
            <person name="Kuo A."/>
            <person name="Marcet-Houben M."/>
            <person name="Polaino S."/>
            <person name="Salamov A."/>
            <person name="Villalobos J.M."/>
            <person name="Alvarez M.I."/>
            <person name="Avalos J."/>
            <person name="Benito E.P."/>
            <person name="Benoit I."/>
            <person name="Burger G."/>
            <person name="Camino L.P."/>
            <person name="Canovas D."/>
            <person name="Cerda-Olmedo E."/>
            <person name="Cheng J.-F."/>
            <person name="Dominguez A."/>
            <person name="Elias M."/>
            <person name="Eslava A.P."/>
            <person name="Glaser F."/>
            <person name="Grimwood J."/>
            <person name="Gutierrez G."/>
            <person name="Heitman J."/>
            <person name="Henrissat B."/>
            <person name="Iturriaga E.A."/>
            <person name="Lang B.F."/>
            <person name="Lavin J.L."/>
            <person name="Lee S."/>
            <person name="Li W."/>
            <person name="Lindquist E."/>
            <person name="Lopez-Garcia S."/>
            <person name="Luque E.M."/>
            <person name="Marcos A.T."/>
            <person name="Martin J."/>
            <person name="McCluskey K."/>
            <person name="Medina H.R."/>
            <person name="Miralles-Duran A."/>
            <person name="Miyazaki A."/>
            <person name="Munoz-Torres E."/>
            <person name="Oguiza J.A."/>
            <person name="Ohm R."/>
            <person name="Olmedo M."/>
            <person name="Orejas M."/>
            <person name="Ortiz-Castellanos L."/>
            <person name="Pisabarro A.G."/>
            <person name="Rodriguez-Romero J."/>
            <person name="Ruiz-Herrera J."/>
            <person name="Ruiz-Vazquez R."/>
            <person name="Sanz C."/>
            <person name="Schackwitz W."/>
            <person name="Schmutz J."/>
            <person name="Shahriari M."/>
            <person name="Shelest E."/>
            <person name="Silva-Franco F."/>
            <person name="Soanes D."/>
            <person name="Syed K."/>
            <person name="Tagua V.G."/>
            <person name="Talbot N.J."/>
            <person name="Thon M."/>
            <person name="De vries R.P."/>
            <person name="Wiebenga A."/>
            <person name="Yadav J.S."/>
            <person name="Braun E.L."/>
            <person name="Baker S."/>
            <person name="Garre V."/>
            <person name="Horwitz B."/>
            <person name="Torres-Martinez S."/>
            <person name="Idnurm A."/>
            <person name="Herrera-Estrella A."/>
            <person name="Gabaldon T."/>
            <person name="Grigoriev I.V."/>
        </authorList>
    </citation>
    <scope>NUCLEOTIDE SEQUENCE [LARGE SCALE GENOMIC DNA]</scope>
    <source>
        <strain evidence="2">NRRL 1555(-)</strain>
    </source>
</reference>
<sequence length="100" mass="11813">MTHFGADYERTFWTIYDSVKQDHSMIDILKGIANTHTKSSFNTFLQTKVFGVHTIKTTIILSELQMDDEGKFIQGQFRVIDIPTRYKGRNKWFRIFDMLT</sequence>
<name>A0A163D7S0_PHYB8</name>
<gene>
    <name evidence="1" type="ORF">PHYBLDRAFT_172628</name>
</gene>
<organism evidence="1 2">
    <name type="scientific">Phycomyces blakesleeanus (strain ATCC 8743b / DSM 1359 / FGSC 10004 / NBRC 33097 / NRRL 1555)</name>
    <dbReference type="NCBI Taxonomy" id="763407"/>
    <lineage>
        <taxon>Eukaryota</taxon>
        <taxon>Fungi</taxon>
        <taxon>Fungi incertae sedis</taxon>
        <taxon>Mucoromycota</taxon>
        <taxon>Mucoromycotina</taxon>
        <taxon>Mucoromycetes</taxon>
        <taxon>Mucorales</taxon>
        <taxon>Phycomycetaceae</taxon>
        <taxon>Phycomyces</taxon>
    </lineage>
</organism>
<dbReference type="EMBL" id="KV440992">
    <property type="protein sequence ID" value="OAD69380.1"/>
    <property type="molecule type" value="Genomic_DNA"/>
</dbReference>
<accession>A0A163D7S0</accession>
<dbReference type="AlphaFoldDB" id="A0A163D7S0"/>
<dbReference type="RefSeq" id="XP_018287420.1">
    <property type="nucleotide sequence ID" value="XM_018436837.1"/>
</dbReference>
<keyword evidence="2" id="KW-1185">Reference proteome</keyword>
<dbReference type="Proteomes" id="UP000077315">
    <property type="component" value="Unassembled WGS sequence"/>
</dbReference>
<dbReference type="OrthoDB" id="2404656at2759"/>
<protein>
    <recommendedName>
        <fullName evidence="3">Fungal-type protein kinase domain-containing protein</fullName>
    </recommendedName>
</protein>
<evidence type="ECO:0000313" key="1">
    <source>
        <dbReference type="EMBL" id="OAD69380.1"/>
    </source>
</evidence>
<dbReference type="InParanoid" id="A0A163D7S0"/>
<evidence type="ECO:0000313" key="2">
    <source>
        <dbReference type="Proteomes" id="UP000077315"/>
    </source>
</evidence>
<dbReference type="GeneID" id="28997743"/>